<dbReference type="Proteomes" id="UP001295794">
    <property type="component" value="Unassembled WGS sequence"/>
</dbReference>
<sequence>MPSSYKIRKLINPFVGDAFNPASVPELPAIRQVLARAFSGAAFVAVATGHDPDDPDTSYVGPFYEASVIAALVGGGEVYIAETDETEREIVGCAVWFGPGHSIYDSPAQVCIVAVHGKIERRAARVVAARVSSSFPSSGSSSRTTSVMEPSTTPGTCRPSASIQLTGVKVSRRL</sequence>
<dbReference type="AlphaFoldDB" id="A0AAD2HER3"/>
<feature type="region of interest" description="Disordered" evidence="1">
    <location>
        <begin position="134"/>
        <end position="160"/>
    </location>
</feature>
<feature type="compositionally biased region" description="Polar residues" evidence="1">
    <location>
        <begin position="148"/>
        <end position="160"/>
    </location>
</feature>
<accession>A0AAD2HER3</accession>
<feature type="compositionally biased region" description="Low complexity" evidence="1">
    <location>
        <begin position="134"/>
        <end position="147"/>
    </location>
</feature>
<name>A0AAD2HER3_9AGAR</name>
<organism evidence="2 3">
    <name type="scientific">Mycena citricolor</name>
    <dbReference type="NCBI Taxonomy" id="2018698"/>
    <lineage>
        <taxon>Eukaryota</taxon>
        <taxon>Fungi</taxon>
        <taxon>Dikarya</taxon>
        <taxon>Basidiomycota</taxon>
        <taxon>Agaricomycotina</taxon>
        <taxon>Agaricomycetes</taxon>
        <taxon>Agaricomycetidae</taxon>
        <taxon>Agaricales</taxon>
        <taxon>Marasmiineae</taxon>
        <taxon>Mycenaceae</taxon>
        <taxon>Mycena</taxon>
    </lineage>
</organism>
<proteinExistence type="predicted"/>
<evidence type="ECO:0000313" key="2">
    <source>
        <dbReference type="EMBL" id="CAK5274491.1"/>
    </source>
</evidence>
<protein>
    <submittedName>
        <fullName evidence="2">Uncharacterized protein</fullName>
    </submittedName>
</protein>
<dbReference type="Gene3D" id="3.40.630.30">
    <property type="match status" value="1"/>
</dbReference>
<gene>
    <name evidence="2" type="ORF">MYCIT1_LOCUS21716</name>
</gene>
<dbReference type="EMBL" id="CAVNYO010000403">
    <property type="protein sequence ID" value="CAK5274491.1"/>
    <property type="molecule type" value="Genomic_DNA"/>
</dbReference>
<reference evidence="2" key="1">
    <citation type="submission" date="2023-11" db="EMBL/GenBank/DDBJ databases">
        <authorList>
            <person name="De Vega J J."/>
            <person name="De Vega J J."/>
        </authorList>
    </citation>
    <scope>NUCLEOTIDE SEQUENCE</scope>
</reference>
<evidence type="ECO:0000256" key="1">
    <source>
        <dbReference type="SAM" id="MobiDB-lite"/>
    </source>
</evidence>
<keyword evidence="3" id="KW-1185">Reference proteome</keyword>
<comment type="caution">
    <text evidence="2">The sequence shown here is derived from an EMBL/GenBank/DDBJ whole genome shotgun (WGS) entry which is preliminary data.</text>
</comment>
<evidence type="ECO:0000313" key="3">
    <source>
        <dbReference type="Proteomes" id="UP001295794"/>
    </source>
</evidence>